<dbReference type="PROSITE" id="PS51257">
    <property type="entry name" value="PROKAR_LIPOPROTEIN"/>
    <property type="match status" value="1"/>
</dbReference>
<keyword evidence="2" id="KW-1133">Transmembrane helix</keyword>
<evidence type="ECO:0000256" key="2">
    <source>
        <dbReference type="SAM" id="Phobius"/>
    </source>
</evidence>
<feature type="region of interest" description="Disordered" evidence="1">
    <location>
        <begin position="136"/>
        <end position="188"/>
    </location>
</feature>
<dbReference type="Proteomes" id="UP001162891">
    <property type="component" value="Chromosome"/>
</dbReference>
<keyword evidence="4" id="KW-1185">Reference proteome</keyword>
<feature type="compositionally biased region" description="Pro residues" evidence="1">
    <location>
        <begin position="174"/>
        <end position="188"/>
    </location>
</feature>
<evidence type="ECO:0000313" key="3">
    <source>
        <dbReference type="EMBL" id="BDG02488.1"/>
    </source>
</evidence>
<proteinExistence type="predicted"/>
<reference evidence="4" key="1">
    <citation type="journal article" date="2022" name="Int. J. Syst. Evol. Microbiol.">
        <title>Anaeromyxobacter oryzae sp. nov., Anaeromyxobacter diazotrophicus sp. nov. and Anaeromyxobacter paludicola sp. nov., isolated from paddy soils.</title>
        <authorList>
            <person name="Itoh H."/>
            <person name="Xu Z."/>
            <person name="Mise K."/>
            <person name="Masuda Y."/>
            <person name="Ushijima N."/>
            <person name="Hayakawa C."/>
            <person name="Shiratori Y."/>
            <person name="Senoo K."/>
        </authorList>
    </citation>
    <scope>NUCLEOTIDE SEQUENCE [LARGE SCALE GENOMIC DNA]</scope>
    <source>
        <strain evidence="4">Red232</strain>
    </source>
</reference>
<evidence type="ECO:0000313" key="4">
    <source>
        <dbReference type="Proteomes" id="UP001162891"/>
    </source>
</evidence>
<dbReference type="RefSeq" id="WP_263009838.1">
    <property type="nucleotide sequence ID" value="NZ_AP025591.1"/>
</dbReference>
<name>A0ABM7WSM8_9BACT</name>
<keyword evidence="2" id="KW-0472">Membrane</keyword>
<protein>
    <recommendedName>
        <fullName evidence="5">DUF4136 domain-containing protein</fullName>
    </recommendedName>
</protein>
<organism evidence="3 4">
    <name type="scientific">Anaeromyxobacter oryzae</name>
    <dbReference type="NCBI Taxonomy" id="2918170"/>
    <lineage>
        <taxon>Bacteria</taxon>
        <taxon>Pseudomonadati</taxon>
        <taxon>Myxococcota</taxon>
        <taxon>Myxococcia</taxon>
        <taxon>Myxococcales</taxon>
        <taxon>Cystobacterineae</taxon>
        <taxon>Anaeromyxobacteraceae</taxon>
        <taxon>Anaeromyxobacter</taxon>
    </lineage>
</organism>
<feature type="transmembrane region" description="Helical" evidence="2">
    <location>
        <begin position="108"/>
        <end position="130"/>
    </location>
</feature>
<sequence>MWRISVALVAFVTFGCTTIRVPASSLGERLAPPAGAIAEPQVELWLESAKPVDEAEAEEARQLVRSALGTALAGREISPGALGAADPLLLVRARAVARTASHRSDQRAATVALVVGIVVVVAAVIAIVVLSKSAPKTHPPATARQGGTASAPAPRVSVPAPRPGVASGRVARPVPTPGFQPVPAPGVRPVPGRPFGSVPPPPAYGVAPWHGPNVWIGLDFVYVFPPPDYVVAPEPPYPGAPPAEAWAEPAPVPSDADAWTDEAEPEPMVELAVPPPPELAVEDRGFFTGDETVLEVDLFDHRTGALLWTRVARDHVDPRDAREMTKLLDRALANQPWIRRTAAAAR</sequence>
<evidence type="ECO:0008006" key="5">
    <source>
        <dbReference type="Google" id="ProtNLM"/>
    </source>
</evidence>
<gene>
    <name evidence="3" type="ORF">AMOR_14840</name>
</gene>
<evidence type="ECO:0000256" key="1">
    <source>
        <dbReference type="SAM" id="MobiDB-lite"/>
    </source>
</evidence>
<keyword evidence="2" id="KW-0812">Transmembrane</keyword>
<feature type="compositionally biased region" description="Low complexity" evidence="1">
    <location>
        <begin position="149"/>
        <end position="167"/>
    </location>
</feature>
<dbReference type="EMBL" id="AP025591">
    <property type="protein sequence ID" value="BDG02488.1"/>
    <property type="molecule type" value="Genomic_DNA"/>
</dbReference>
<accession>A0ABM7WSM8</accession>